<dbReference type="Gene3D" id="2.60.40.4220">
    <property type="match status" value="1"/>
</dbReference>
<keyword evidence="6" id="KW-1185">Reference proteome</keyword>
<dbReference type="Gene3D" id="2.60.120.200">
    <property type="match status" value="1"/>
</dbReference>
<evidence type="ECO:0000313" key="6">
    <source>
        <dbReference type="Proteomes" id="UP000290289"/>
    </source>
</evidence>
<evidence type="ECO:0000256" key="2">
    <source>
        <dbReference type="ARBA" id="ARBA00022734"/>
    </source>
</evidence>
<reference evidence="5 6" key="1">
    <citation type="submission" date="2018-10" db="EMBL/GenBank/DDBJ databases">
        <title>A high-quality apple genome assembly.</title>
        <authorList>
            <person name="Hu J."/>
        </authorList>
    </citation>
    <scope>NUCLEOTIDE SEQUENCE [LARGE SCALE GENOMIC DNA]</scope>
    <source>
        <strain evidence="6">cv. HFTH1</strain>
        <tissue evidence="5">Young leaf</tissue>
    </source>
</reference>
<feature type="transmembrane region" description="Helical" evidence="3">
    <location>
        <begin position="216"/>
        <end position="237"/>
    </location>
</feature>
<organism evidence="5 6">
    <name type="scientific">Malus domestica</name>
    <name type="common">Apple</name>
    <name type="synonym">Pyrus malus</name>
    <dbReference type="NCBI Taxonomy" id="3750"/>
    <lineage>
        <taxon>Eukaryota</taxon>
        <taxon>Viridiplantae</taxon>
        <taxon>Streptophyta</taxon>
        <taxon>Embryophyta</taxon>
        <taxon>Tracheophyta</taxon>
        <taxon>Spermatophyta</taxon>
        <taxon>Magnoliopsida</taxon>
        <taxon>eudicotyledons</taxon>
        <taxon>Gunneridae</taxon>
        <taxon>Pentapetalae</taxon>
        <taxon>rosids</taxon>
        <taxon>fabids</taxon>
        <taxon>Rosales</taxon>
        <taxon>Rosaceae</taxon>
        <taxon>Amygdaloideae</taxon>
        <taxon>Maleae</taxon>
        <taxon>Malus</taxon>
    </lineage>
</organism>
<evidence type="ECO:0000313" key="5">
    <source>
        <dbReference type="EMBL" id="RXH72998.1"/>
    </source>
</evidence>
<accession>A0A498HN99</accession>
<keyword evidence="3" id="KW-1133">Transmembrane helix</keyword>
<keyword evidence="3" id="KW-0472">Membrane</keyword>
<protein>
    <recommendedName>
        <fullName evidence="4">Legume lectin domain-containing protein</fullName>
    </recommendedName>
</protein>
<name>A0A498HN99_MALDO</name>
<dbReference type="InterPro" id="IPR001220">
    <property type="entry name" value="Legume_lectin_dom"/>
</dbReference>
<dbReference type="PANTHER" id="PTHR32401:SF49">
    <property type="entry name" value="OS10G0129200 PROTEIN"/>
    <property type="match status" value="1"/>
</dbReference>
<feature type="domain" description="Legume lectin" evidence="4">
    <location>
        <begin position="145"/>
        <end position="205"/>
    </location>
</feature>
<feature type="domain" description="Legume lectin" evidence="4">
    <location>
        <begin position="43"/>
        <end position="127"/>
    </location>
</feature>
<keyword evidence="3" id="KW-0812">Transmembrane</keyword>
<dbReference type="EMBL" id="RDQH01000341">
    <property type="protein sequence ID" value="RXH72998.1"/>
    <property type="molecule type" value="Genomic_DNA"/>
</dbReference>
<dbReference type="InterPro" id="IPR053761">
    <property type="entry name" value="Leguminous_Lectin_Domain_sf"/>
</dbReference>
<dbReference type="GO" id="GO:0030246">
    <property type="term" value="F:carbohydrate binding"/>
    <property type="evidence" value="ECO:0007669"/>
    <property type="project" value="UniProtKB-KW"/>
</dbReference>
<evidence type="ECO:0000259" key="4">
    <source>
        <dbReference type="Pfam" id="PF00139"/>
    </source>
</evidence>
<dbReference type="AlphaFoldDB" id="A0A498HN99"/>
<evidence type="ECO:0000256" key="1">
    <source>
        <dbReference type="ARBA" id="ARBA00007606"/>
    </source>
</evidence>
<comment type="caution">
    <text evidence="5">The sequence shown here is derived from an EMBL/GenBank/DDBJ whole genome shotgun (WGS) entry which is preliminary data.</text>
</comment>
<comment type="similarity">
    <text evidence="1">Belongs to the leguminous lectin family.</text>
</comment>
<gene>
    <name evidence="5" type="ORF">DVH24_012682</name>
</gene>
<dbReference type="InterPro" id="IPR013320">
    <property type="entry name" value="ConA-like_dom_sf"/>
</dbReference>
<dbReference type="Pfam" id="PF00139">
    <property type="entry name" value="Lectin_legB"/>
    <property type="match status" value="2"/>
</dbReference>
<dbReference type="SUPFAM" id="SSF49899">
    <property type="entry name" value="Concanavalin A-like lectins/glucanases"/>
    <property type="match status" value="1"/>
</dbReference>
<evidence type="ECO:0000256" key="3">
    <source>
        <dbReference type="SAM" id="Phobius"/>
    </source>
</evidence>
<sequence>MEFVSKLYFSPKQKQLQIFLLLLLLLFLLNLSATPLTSFQAGIPRANIYVEGDAYTDEFLRLTKGAVDDNKTRSAGRATYSQPFLLRQNATGRLADFTTNFTFVIDSQNETNYSNGFAFFIALNGSILNGRHEHDLIYSITTGRTSKDPVGDHVGIYVNSVVSRVTKPWNGSIVNGRVNSAFISYDSKSKNLSVAFTTYNANGVQSTTKSSGNGRLAVGMGIGGSLIILVCGLQLVWSKILLKKKEREEISSDYEDSTVHDLIIDDDFEKGIITSGPRKFPYSELAHATSDFPRKKS</sequence>
<proteinExistence type="inferred from homology"/>
<dbReference type="Proteomes" id="UP000290289">
    <property type="component" value="Chromosome 15"/>
</dbReference>
<keyword evidence="2" id="KW-0430">Lectin</keyword>
<dbReference type="PANTHER" id="PTHR32401">
    <property type="entry name" value="CONCANAVALIN A-LIKE LECTIN FAMILY PROTEIN"/>
    <property type="match status" value="1"/>
</dbReference>
<dbReference type="InterPro" id="IPR050258">
    <property type="entry name" value="Leguminous_Lectin"/>
</dbReference>